<dbReference type="Pfam" id="PF03959">
    <property type="entry name" value="FSH1"/>
    <property type="match status" value="1"/>
</dbReference>
<name>A0A9P9E8C4_9PLEO</name>
<evidence type="ECO:0000259" key="2">
    <source>
        <dbReference type="Pfam" id="PF03959"/>
    </source>
</evidence>
<dbReference type="SUPFAM" id="SSF53474">
    <property type="entry name" value="alpha/beta-Hydrolases"/>
    <property type="match status" value="1"/>
</dbReference>
<evidence type="ECO:0000313" key="3">
    <source>
        <dbReference type="EMBL" id="KAH7131816.1"/>
    </source>
</evidence>
<dbReference type="GO" id="GO:0016787">
    <property type="term" value="F:hydrolase activity"/>
    <property type="evidence" value="ECO:0007669"/>
    <property type="project" value="UniProtKB-KW"/>
</dbReference>
<feature type="domain" description="Serine hydrolase" evidence="2">
    <location>
        <begin position="1"/>
        <end position="264"/>
    </location>
</feature>
<keyword evidence="4" id="KW-1185">Reference proteome</keyword>
<dbReference type="PANTHER" id="PTHR48070:SF4">
    <property type="entry name" value="ESTERASE ALNB"/>
    <property type="match status" value="1"/>
</dbReference>
<dbReference type="PANTHER" id="PTHR48070">
    <property type="entry name" value="ESTERASE OVCA2"/>
    <property type="match status" value="1"/>
</dbReference>
<proteinExistence type="predicted"/>
<dbReference type="Gene3D" id="3.40.50.1820">
    <property type="entry name" value="alpha/beta hydrolase"/>
    <property type="match status" value="1"/>
</dbReference>
<dbReference type="Proteomes" id="UP000700596">
    <property type="component" value="Unassembled WGS sequence"/>
</dbReference>
<evidence type="ECO:0000313" key="4">
    <source>
        <dbReference type="Proteomes" id="UP000700596"/>
    </source>
</evidence>
<keyword evidence="1" id="KW-0378">Hydrolase</keyword>
<accession>A0A9P9E8C4</accession>
<organism evidence="3 4">
    <name type="scientific">Dendryphion nanum</name>
    <dbReference type="NCBI Taxonomy" id="256645"/>
    <lineage>
        <taxon>Eukaryota</taxon>
        <taxon>Fungi</taxon>
        <taxon>Dikarya</taxon>
        <taxon>Ascomycota</taxon>
        <taxon>Pezizomycotina</taxon>
        <taxon>Dothideomycetes</taxon>
        <taxon>Pleosporomycetidae</taxon>
        <taxon>Pleosporales</taxon>
        <taxon>Torulaceae</taxon>
        <taxon>Dendryphion</taxon>
    </lineage>
</organism>
<dbReference type="InterPro" id="IPR029058">
    <property type="entry name" value="AB_hydrolase_fold"/>
</dbReference>
<dbReference type="GO" id="GO:0019748">
    <property type="term" value="P:secondary metabolic process"/>
    <property type="evidence" value="ECO:0007669"/>
    <property type="project" value="TreeGrafter"/>
</dbReference>
<dbReference type="InterPro" id="IPR005645">
    <property type="entry name" value="FSH-like_dom"/>
</dbReference>
<reference evidence="3" key="1">
    <citation type="journal article" date="2021" name="Nat. Commun.">
        <title>Genetic determinants of endophytism in the Arabidopsis root mycobiome.</title>
        <authorList>
            <person name="Mesny F."/>
            <person name="Miyauchi S."/>
            <person name="Thiergart T."/>
            <person name="Pickel B."/>
            <person name="Atanasova L."/>
            <person name="Karlsson M."/>
            <person name="Huettel B."/>
            <person name="Barry K.W."/>
            <person name="Haridas S."/>
            <person name="Chen C."/>
            <person name="Bauer D."/>
            <person name="Andreopoulos W."/>
            <person name="Pangilinan J."/>
            <person name="LaButti K."/>
            <person name="Riley R."/>
            <person name="Lipzen A."/>
            <person name="Clum A."/>
            <person name="Drula E."/>
            <person name="Henrissat B."/>
            <person name="Kohler A."/>
            <person name="Grigoriev I.V."/>
            <person name="Martin F.M."/>
            <person name="Hacquard S."/>
        </authorList>
    </citation>
    <scope>NUCLEOTIDE SEQUENCE</scope>
    <source>
        <strain evidence="3">MPI-CAGE-CH-0243</strain>
    </source>
</reference>
<dbReference type="GO" id="GO:0005737">
    <property type="term" value="C:cytoplasm"/>
    <property type="evidence" value="ECO:0007669"/>
    <property type="project" value="TreeGrafter"/>
</dbReference>
<comment type="caution">
    <text evidence="3">The sequence shown here is derived from an EMBL/GenBank/DDBJ whole genome shotgun (WGS) entry which is preliminary data.</text>
</comment>
<gene>
    <name evidence="3" type="ORF">B0J11DRAFT_208893</name>
</gene>
<dbReference type="AlphaFoldDB" id="A0A9P9E8C4"/>
<protein>
    <submittedName>
        <fullName evidence="3">DUF341 domain protein</fullName>
    </submittedName>
</protein>
<dbReference type="OrthoDB" id="2094269at2759"/>
<sequence length="287" mass="31898">MRILCLHGVGSSAFILENQLRQLISAVDPTYEFIFVDGPVLSEKGPGVGAHVEGPFFSHTAGYSIDDMVEALEHFENTIDELGPINGVLGFSQGAALAVSYMHRQQQRHAMIPFQFALLFSSVMPCSATPECSEDVIQRLITRGQDVTSPELEKNASLTREERLFVQLLHRTIIPAKKQRQMLPDYDMAVYTDGDGVEAPRIMHPLLLKERIPIPTVHVTGKRDFHFMRAMSETAFGLCEQRMAKKLEHSGGHEPPQKAADVKAVTRALEWAVQQAQSSHRGPSGRL</sequence>
<dbReference type="InterPro" id="IPR050593">
    <property type="entry name" value="LovG"/>
</dbReference>
<evidence type="ECO:0000256" key="1">
    <source>
        <dbReference type="ARBA" id="ARBA00022801"/>
    </source>
</evidence>
<dbReference type="GO" id="GO:0005634">
    <property type="term" value="C:nucleus"/>
    <property type="evidence" value="ECO:0007669"/>
    <property type="project" value="TreeGrafter"/>
</dbReference>
<dbReference type="EMBL" id="JAGMWT010000003">
    <property type="protein sequence ID" value="KAH7131816.1"/>
    <property type="molecule type" value="Genomic_DNA"/>
</dbReference>